<reference evidence="2 3" key="1">
    <citation type="submission" date="2020-07" db="EMBL/GenBank/DDBJ databases">
        <title>Novel species isolated from subtropical streams in China.</title>
        <authorList>
            <person name="Lu H."/>
        </authorList>
    </citation>
    <scope>NUCLEOTIDE SEQUENCE [LARGE SCALE GENOMIC DNA]</scope>
    <source>
        <strain evidence="2 3">FT3S</strain>
    </source>
</reference>
<feature type="signal peptide" evidence="1">
    <location>
        <begin position="1"/>
        <end position="19"/>
    </location>
</feature>
<evidence type="ECO:0000313" key="2">
    <source>
        <dbReference type="EMBL" id="MBA5608514.1"/>
    </source>
</evidence>
<dbReference type="Pfam" id="PF07383">
    <property type="entry name" value="DUF1496"/>
    <property type="match status" value="1"/>
</dbReference>
<proteinExistence type="predicted"/>
<accession>A0A7W2EM91</accession>
<protein>
    <submittedName>
        <fullName evidence="2">DUF1496 domain-containing protein</fullName>
    </submittedName>
</protein>
<evidence type="ECO:0000313" key="3">
    <source>
        <dbReference type="Proteomes" id="UP000566711"/>
    </source>
</evidence>
<feature type="chain" id="PRO_5031384479" evidence="1">
    <location>
        <begin position="20"/>
        <end position="107"/>
    </location>
</feature>
<dbReference type="EMBL" id="JACEZS010000033">
    <property type="protein sequence ID" value="MBA5608514.1"/>
    <property type="molecule type" value="Genomic_DNA"/>
</dbReference>
<keyword evidence="1" id="KW-0732">Signal</keyword>
<comment type="caution">
    <text evidence="2">The sequence shown here is derived from an EMBL/GenBank/DDBJ whole genome shotgun (WGS) entry which is preliminary data.</text>
</comment>
<sequence length="107" mass="11644">MIKSLTLSALLLLSMSVGAQTVPLKSQPSAEKPKREYAPTSYCIYDDKKYSEGAVKAVDGQVLICMVRDGISVSFEEGVQAPRDLVWELGSSFRGKSRLKASSDVTK</sequence>
<keyword evidence="3" id="KW-1185">Reference proteome</keyword>
<dbReference type="Proteomes" id="UP000566711">
    <property type="component" value="Unassembled WGS sequence"/>
</dbReference>
<name>A0A7W2EM91_9BURK</name>
<organism evidence="2 3">
    <name type="scientific">Rugamonas fusca</name>
    <dbReference type="NCBI Taxonomy" id="2758568"/>
    <lineage>
        <taxon>Bacteria</taxon>
        <taxon>Pseudomonadati</taxon>
        <taxon>Pseudomonadota</taxon>
        <taxon>Betaproteobacteria</taxon>
        <taxon>Burkholderiales</taxon>
        <taxon>Oxalobacteraceae</taxon>
        <taxon>Telluria group</taxon>
        <taxon>Rugamonas</taxon>
    </lineage>
</organism>
<dbReference type="AlphaFoldDB" id="A0A7W2EM91"/>
<gene>
    <name evidence="2" type="ORF">H3H36_24515</name>
</gene>
<dbReference type="InterPro" id="IPR009971">
    <property type="entry name" value="DUF1496"/>
</dbReference>
<evidence type="ECO:0000256" key="1">
    <source>
        <dbReference type="SAM" id="SignalP"/>
    </source>
</evidence>
<dbReference type="RefSeq" id="WP_182220674.1">
    <property type="nucleotide sequence ID" value="NZ_JACEZS010000033.1"/>
</dbReference>